<evidence type="ECO:0000313" key="1">
    <source>
        <dbReference type="EMBL" id="PKU78467.1"/>
    </source>
</evidence>
<protein>
    <submittedName>
        <fullName evidence="1">Uncharacterized protein</fullName>
    </submittedName>
</protein>
<sequence length="70" mass="8092">MIVLFFSYMGVFDSKGPHGKGWYNPNMASFFCFALILEEWRKISDKDLERDNECGICMAICTKMVLSNKI</sequence>
<dbReference type="Proteomes" id="UP000233837">
    <property type="component" value="Unassembled WGS sequence"/>
</dbReference>
<dbReference type="AlphaFoldDB" id="A0A2I0WS52"/>
<name>A0A2I0WS52_9ASPA</name>
<evidence type="ECO:0000313" key="2">
    <source>
        <dbReference type="Proteomes" id="UP000233837"/>
    </source>
</evidence>
<organism evidence="1 2">
    <name type="scientific">Dendrobium catenatum</name>
    <dbReference type="NCBI Taxonomy" id="906689"/>
    <lineage>
        <taxon>Eukaryota</taxon>
        <taxon>Viridiplantae</taxon>
        <taxon>Streptophyta</taxon>
        <taxon>Embryophyta</taxon>
        <taxon>Tracheophyta</taxon>
        <taxon>Spermatophyta</taxon>
        <taxon>Magnoliopsida</taxon>
        <taxon>Liliopsida</taxon>
        <taxon>Asparagales</taxon>
        <taxon>Orchidaceae</taxon>
        <taxon>Epidendroideae</taxon>
        <taxon>Malaxideae</taxon>
        <taxon>Dendrobiinae</taxon>
        <taxon>Dendrobium</taxon>
    </lineage>
</organism>
<gene>
    <name evidence="1" type="ORF">MA16_Dca018858</name>
</gene>
<reference evidence="1 2" key="2">
    <citation type="journal article" date="2017" name="Nature">
        <title>The Apostasia genome and the evolution of orchids.</title>
        <authorList>
            <person name="Zhang G.Q."/>
            <person name="Liu K.W."/>
            <person name="Li Z."/>
            <person name="Lohaus R."/>
            <person name="Hsiao Y.Y."/>
            <person name="Niu S.C."/>
            <person name="Wang J.Y."/>
            <person name="Lin Y.C."/>
            <person name="Xu Q."/>
            <person name="Chen L.J."/>
            <person name="Yoshida K."/>
            <person name="Fujiwara S."/>
            <person name="Wang Z.W."/>
            <person name="Zhang Y.Q."/>
            <person name="Mitsuda N."/>
            <person name="Wang M."/>
            <person name="Liu G.H."/>
            <person name="Pecoraro L."/>
            <person name="Huang H.X."/>
            <person name="Xiao X.J."/>
            <person name="Lin M."/>
            <person name="Wu X.Y."/>
            <person name="Wu W.L."/>
            <person name="Chen Y.Y."/>
            <person name="Chang S.B."/>
            <person name="Sakamoto S."/>
            <person name="Ohme-Takagi M."/>
            <person name="Yagi M."/>
            <person name="Zeng S.J."/>
            <person name="Shen C.Y."/>
            <person name="Yeh C.M."/>
            <person name="Luo Y.B."/>
            <person name="Tsai W.C."/>
            <person name="Van de Peer Y."/>
            <person name="Liu Z.J."/>
        </authorList>
    </citation>
    <scope>NUCLEOTIDE SEQUENCE [LARGE SCALE GENOMIC DNA]</scope>
    <source>
        <tissue evidence="1">The whole plant</tissue>
    </source>
</reference>
<keyword evidence="2" id="KW-1185">Reference proteome</keyword>
<accession>A0A2I0WS52</accession>
<proteinExistence type="predicted"/>
<dbReference type="EMBL" id="KZ502452">
    <property type="protein sequence ID" value="PKU78467.1"/>
    <property type="molecule type" value="Genomic_DNA"/>
</dbReference>
<reference evidence="1 2" key="1">
    <citation type="journal article" date="2016" name="Sci. Rep.">
        <title>The Dendrobium catenatum Lindl. genome sequence provides insights into polysaccharide synthase, floral development and adaptive evolution.</title>
        <authorList>
            <person name="Zhang G.Q."/>
            <person name="Xu Q."/>
            <person name="Bian C."/>
            <person name="Tsai W.C."/>
            <person name="Yeh C.M."/>
            <person name="Liu K.W."/>
            <person name="Yoshida K."/>
            <person name="Zhang L.S."/>
            <person name="Chang S.B."/>
            <person name="Chen F."/>
            <person name="Shi Y."/>
            <person name="Su Y.Y."/>
            <person name="Zhang Y.Q."/>
            <person name="Chen L.J."/>
            <person name="Yin Y."/>
            <person name="Lin M."/>
            <person name="Huang H."/>
            <person name="Deng H."/>
            <person name="Wang Z.W."/>
            <person name="Zhu S.L."/>
            <person name="Zhao X."/>
            <person name="Deng C."/>
            <person name="Niu S.C."/>
            <person name="Huang J."/>
            <person name="Wang M."/>
            <person name="Liu G.H."/>
            <person name="Yang H.J."/>
            <person name="Xiao X.J."/>
            <person name="Hsiao Y.Y."/>
            <person name="Wu W.L."/>
            <person name="Chen Y.Y."/>
            <person name="Mitsuda N."/>
            <person name="Ohme-Takagi M."/>
            <person name="Luo Y.B."/>
            <person name="Van de Peer Y."/>
            <person name="Liu Z.J."/>
        </authorList>
    </citation>
    <scope>NUCLEOTIDE SEQUENCE [LARGE SCALE GENOMIC DNA]</scope>
    <source>
        <tissue evidence="1">The whole plant</tissue>
    </source>
</reference>